<keyword evidence="1" id="KW-1133">Transmembrane helix</keyword>
<gene>
    <name evidence="2" type="ORF">NPIL_130681</name>
</gene>
<feature type="transmembrane region" description="Helical" evidence="1">
    <location>
        <begin position="32"/>
        <end position="52"/>
    </location>
</feature>
<dbReference type="AlphaFoldDB" id="A0A8X6N1D7"/>
<evidence type="ECO:0000313" key="2">
    <source>
        <dbReference type="EMBL" id="GFS88650.1"/>
    </source>
</evidence>
<dbReference type="EMBL" id="BMAW01004400">
    <property type="protein sequence ID" value="GFS88650.1"/>
    <property type="molecule type" value="Genomic_DNA"/>
</dbReference>
<comment type="caution">
    <text evidence="2">The sequence shown here is derived from an EMBL/GenBank/DDBJ whole genome shotgun (WGS) entry which is preliminary data.</text>
</comment>
<evidence type="ECO:0000313" key="3">
    <source>
        <dbReference type="Proteomes" id="UP000887013"/>
    </source>
</evidence>
<organism evidence="2 3">
    <name type="scientific">Nephila pilipes</name>
    <name type="common">Giant wood spider</name>
    <name type="synonym">Nephila maculata</name>
    <dbReference type="NCBI Taxonomy" id="299642"/>
    <lineage>
        <taxon>Eukaryota</taxon>
        <taxon>Metazoa</taxon>
        <taxon>Ecdysozoa</taxon>
        <taxon>Arthropoda</taxon>
        <taxon>Chelicerata</taxon>
        <taxon>Arachnida</taxon>
        <taxon>Araneae</taxon>
        <taxon>Araneomorphae</taxon>
        <taxon>Entelegynae</taxon>
        <taxon>Araneoidea</taxon>
        <taxon>Nephilidae</taxon>
        <taxon>Nephila</taxon>
    </lineage>
</organism>
<evidence type="ECO:0000256" key="1">
    <source>
        <dbReference type="SAM" id="Phobius"/>
    </source>
</evidence>
<proteinExistence type="predicted"/>
<reference evidence="2" key="1">
    <citation type="submission" date="2020-08" db="EMBL/GenBank/DDBJ databases">
        <title>Multicomponent nature underlies the extraordinary mechanical properties of spider dragline silk.</title>
        <authorList>
            <person name="Kono N."/>
            <person name="Nakamura H."/>
            <person name="Mori M."/>
            <person name="Yoshida Y."/>
            <person name="Ohtoshi R."/>
            <person name="Malay A.D."/>
            <person name="Moran D.A.P."/>
            <person name="Tomita M."/>
            <person name="Numata K."/>
            <person name="Arakawa K."/>
        </authorList>
    </citation>
    <scope>NUCLEOTIDE SEQUENCE</scope>
</reference>
<keyword evidence="1" id="KW-0472">Membrane</keyword>
<keyword evidence="3" id="KW-1185">Reference proteome</keyword>
<dbReference type="Proteomes" id="UP000887013">
    <property type="component" value="Unassembled WGS sequence"/>
</dbReference>
<accession>A0A8X6N1D7</accession>
<keyword evidence="1" id="KW-0812">Transmembrane</keyword>
<sequence length="88" mass="10287">MANEKYFRTSGDFDLTRHVTGGWKKSRETSRLIIYIYFFFTMGAASAENTLLDPFGSYCFPSDLDIYRGPNSKVKDKRWLMGIGKKWR</sequence>
<protein>
    <submittedName>
        <fullName evidence="2">Uncharacterized protein</fullName>
    </submittedName>
</protein>
<name>A0A8X6N1D7_NEPPI</name>